<organism evidence="3 4">
    <name type="scientific">Effrenium voratum</name>
    <dbReference type="NCBI Taxonomy" id="2562239"/>
    <lineage>
        <taxon>Eukaryota</taxon>
        <taxon>Sar</taxon>
        <taxon>Alveolata</taxon>
        <taxon>Dinophyceae</taxon>
        <taxon>Suessiales</taxon>
        <taxon>Symbiodiniaceae</taxon>
        <taxon>Effrenium</taxon>
    </lineage>
</organism>
<gene>
    <name evidence="3" type="ORF">EVOR1521_LOCUS26477</name>
</gene>
<keyword evidence="1" id="KW-0472">Membrane</keyword>
<reference evidence="3" key="1">
    <citation type="submission" date="2023-08" db="EMBL/GenBank/DDBJ databases">
        <authorList>
            <person name="Chen Y."/>
            <person name="Shah S."/>
            <person name="Dougan E. K."/>
            <person name="Thang M."/>
            <person name="Chan C."/>
        </authorList>
    </citation>
    <scope>NUCLEOTIDE SEQUENCE</scope>
</reference>
<accession>A0AA36JF24</accession>
<name>A0AA36JF24_9DINO</name>
<feature type="transmembrane region" description="Helical" evidence="1">
    <location>
        <begin position="208"/>
        <end position="229"/>
    </location>
</feature>
<evidence type="ECO:0000256" key="2">
    <source>
        <dbReference type="SAM" id="SignalP"/>
    </source>
</evidence>
<keyword evidence="1" id="KW-0812">Transmembrane</keyword>
<keyword evidence="2" id="KW-0732">Signal</keyword>
<dbReference type="Proteomes" id="UP001178507">
    <property type="component" value="Unassembled WGS sequence"/>
</dbReference>
<feature type="signal peptide" evidence="2">
    <location>
        <begin position="1"/>
        <end position="16"/>
    </location>
</feature>
<evidence type="ECO:0000256" key="1">
    <source>
        <dbReference type="SAM" id="Phobius"/>
    </source>
</evidence>
<keyword evidence="4" id="KW-1185">Reference proteome</keyword>
<keyword evidence="1" id="KW-1133">Transmembrane helix</keyword>
<evidence type="ECO:0000313" key="4">
    <source>
        <dbReference type="Proteomes" id="UP001178507"/>
    </source>
</evidence>
<comment type="caution">
    <text evidence="3">The sequence shown here is derived from an EMBL/GenBank/DDBJ whole genome shotgun (WGS) entry which is preliminary data.</text>
</comment>
<evidence type="ECO:0000313" key="3">
    <source>
        <dbReference type="EMBL" id="CAJ1403914.1"/>
    </source>
</evidence>
<dbReference type="EMBL" id="CAUJNA010003516">
    <property type="protein sequence ID" value="CAJ1403914.1"/>
    <property type="molecule type" value="Genomic_DNA"/>
</dbReference>
<proteinExistence type="predicted"/>
<dbReference type="AlphaFoldDB" id="A0AA36JF24"/>
<feature type="chain" id="PRO_5041418006" evidence="2">
    <location>
        <begin position="17"/>
        <end position="230"/>
    </location>
</feature>
<sequence length="230" mass="23626">MKATLLVLISAWAANASDIAEPQPLASMARRLQLSFNSTCLSLCPGLGTFTTDLVNFSMQMSNAGDNTLDMMGGMFDVLCSHQPAMTCMSTQCDTPAELGPMLPMMGCICTDCPSFKNVYSNLASVMTTMLSSMTGGAANVTAVMEAICPIVGPMECVSSSSVCSEALSQQGGTVAFTGMTAMKDNCTASGYSTGTNDLATTTTMAEVSAALAVPGFAGIVGIAGMLIVF</sequence>
<protein>
    <submittedName>
        <fullName evidence="3">Uncharacterized protein</fullName>
    </submittedName>
</protein>